<dbReference type="PANTHER" id="PTHR43798">
    <property type="entry name" value="MONOACYLGLYCEROL LIPASE"/>
    <property type="match status" value="1"/>
</dbReference>
<protein>
    <submittedName>
        <fullName evidence="2">Hydrolase, alpha/beta fold family protein</fullName>
    </submittedName>
</protein>
<dbReference type="RefSeq" id="WP_061460321.1">
    <property type="nucleotide sequence ID" value="NZ_KQ970580.1"/>
</dbReference>
<dbReference type="PANTHER" id="PTHR43798:SF33">
    <property type="entry name" value="HYDROLASE, PUTATIVE (AFU_ORTHOLOGUE AFUA_2G14860)-RELATED"/>
    <property type="match status" value="1"/>
</dbReference>
<dbReference type="AlphaFoldDB" id="A0A139QP29"/>
<dbReference type="PATRIC" id="fig|315405.12.peg.2323"/>
<sequence>MKEYYIKEHSAYLRYQDFPGTENTILFIHGLGCAGSFDYSEVAAQSVFNDTRCTIVDLLGAGYSDKPTEFDYRVSSHVQYLKSFIEDLNLNDFNVFGHSLGGPIAIELTTLCQDKVRHLILTEPNLDASVKGSSSFEIASFEERDFIEFGYEKILSDSRNSGGTMWGATLSNWSPYAVHRLSVNAVQGGEVSWRKLLYDLKIPKTVIFGRKSLPDDDYESLDRDGIPLKVIENVGHSMAWENPVEVAQVTSDIIKK</sequence>
<accession>A0A139QP29</accession>
<organism evidence="2 3">
    <name type="scientific">Streptococcus gallolyticus</name>
    <dbReference type="NCBI Taxonomy" id="315405"/>
    <lineage>
        <taxon>Bacteria</taxon>
        <taxon>Bacillati</taxon>
        <taxon>Bacillota</taxon>
        <taxon>Bacilli</taxon>
        <taxon>Lactobacillales</taxon>
        <taxon>Streptococcaceae</taxon>
        <taxon>Streptococcus</taxon>
    </lineage>
</organism>
<dbReference type="Gene3D" id="3.40.50.1820">
    <property type="entry name" value="alpha/beta hydrolase"/>
    <property type="match status" value="1"/>
</dbReference>
<comment type="caution">
    <text evidence="2">The sequence shown here is derived from an EMBL/GenBank/DDBJ whole genome shotgun (WGS) entry which is preliminary data.</text>
</comment>
<evidence type="ECO:0000313" key="2">
    <source>
        <dbReference type="EMBL" id="KXU04202.1"/>
    </source>
</evidence>
<dbReference type="InterPro" id="IPR029058">
    <property type="entry name" value="AB_hydrolase_fold"/>
</dbReference>
<dbReference type="Pfam" id="PF00561">
    <property type="entry name" value="Abhydrolase_1"/>
    <property type="match status" value="1"/>
</dbReference>
<proteinExistence type="predicted"/>
<dbReference type="GO" id="GO:0016787">
    <property type="term" value="F:hydrolase activity"/>
    <property type="evidence" value="ECO:0007669"/>
    <property type="project" value="UniProtKB-KW"/>
</dbReference>
<reference evidence="2 3" key="1">
    <citation type="submission" date="2016-01" db="EMBL/GenBank/DDBJ databases">
        <title>Highly variable Streptococcus oralis are common among viridans streptococci isolated from primates.</title>
        <authorList>
            <person name="Denapaite D."/>
            <person name="Rieger M."/>
            <person name="Koendgen S."/>
            <person name="Brueckner R."/>
            <person name="Ochigava I."/>
            <person name="Kappeler P."/>
            <person name="Maetz-Rensing K."/>
            <person name="Leendertz F."/>
            <person name="Hakenbeck R."/>
        </authorList>
    </citation>
    <scope>NUCLEOTIDE SEQUENCE [LARGE SCALE GENOMIC DNA]</scope>
    <source>
        <strain evidence="2 3">DD03</strain>
    </source>
</reference>
<evidence type="ECO:0000313" key="3">
    <source>
        <dbReference type="Proteomes" id="UP000071927"/>
    </source>
</evidence>
<dbReference type="EMBL" id="LQXV01000400">
    <property type="protein sequence ID" value="KXU04202.1"/>
    <property type="molecule type" value="Genomic_DNA"/>
</dbReference>
<name>A0A139QP29_9STRE</name>
<feature type="domain" description="AB hydrolase-1" evidence="1">
    <location>
        <begin position="24"/>
        <end position="129"/>
    </location>
</feature>
<dbReference type="SUPFAM" id="SSF53474">
    <property type="entry name" value="alpha/beta-Hydrolases"/>
    <property type="match status" value="1"/>
</dbReference>
<dbReference type="InterPro" id="IPR000073">
    <property type="entry name" value="AB_hydrolase_1"/>
</dbReference>
<dbReference type="Proteomes" id="UP000071927">
    <property type="component" value="Unassembled WGS sequence"/>
</dbReference>
<dbReference type="InterPro" id="IPR050266">
    <property type="entry name" value="AB_hydrolase_sf"/>
</dbReference>
<dbReference type="GO" id="GO:0016020">
    <property type="term" value="C:membrane"/>
    <property type="evidence" value="ECO:0007669"/>
    <property type="project" value="TreeGrafter"/>
</dbReference>
<gene>
    <name evidence="2" type="ORF">SGADD03_01944</name>
</gene>
<evidence type="ECO:0000259" key="1">
    <source>
        <dbReference type="Pfam" id="PF00561"/>
    </source>
</evidence>
<keyword evidence="2" id="KW-0378">Hydrolase</keyword>